<dbReference type="InterPro" id="IPR008979">
    <property type="entry name" value="Galactose-bd-like_sf"/>
</dbReference>
<feature type="signal peptide" evidence="1">
    <location>
        <begin position="1"/>
        <end position="49"/>
    </location>
</feature>
<dbReference type="PROSITE" id="PS50022">
    <property type="entry name" value="FA58C_3"/>
    <property type="match status" value="1"/>
</dbReference>
<gene>
    <name evidence="3" type="ORF">SAMN05216259_111244</name>
</gene>
<dbReference type="STRING" id="310781.SAMN05216259_111244"/>
<dbReference type="AlphaFoldDB" id="A0A1H0LKK7"/>
<name>A0A1H0LKK7_9ACTN</name>
<protein>
    <submittedName>
        <fullName evidence="3">F5/8 type C domain-containing protein</fullName>
    </submittedName>
</protein>
<dbReference type="Pfam" id="PF00754">
    <property type="entry name" value="F5_F8_type_C"/>
    <property type="match status" value="1"/>
</dbReference>
<feature type="chain" id="PRO_5011569593" evidence="1">
    <location>
        <begin position="50"/>
        <end position="306"/>
    </location>
</feature>
<dbReference type="Proteomes" id="UP000199341">
    <property type="component" value="Unassembled WGS sequence"/>
</dbReference>
<dbReference type="RefSeq" id="WP_093786740.1">
    <property type="nucleotide sequence ID" value="NZ_FNIE01000011.1"/>
</dbReference>
<dbReference type="EMBL" id="FNIE01000011">
    <property type="protein sequence ID" value="SDO68694.1"/>
    <property type="molecule type" value="Genomic_DNA"/>
</dbReference>
<sequence length="306" mass="32190">MPTMLSGPTVPIRPLTLVRRTAAALRRRALGVAAVVLLAAFGAVAPAQAATSAPPDLTLATDVDHVDVTPVPCAQQGFQLRFGNAGSSAVYADAFVDAPAPLTVSRPLVSSYLPAGYTLKVQIQVSAPSDTPPGAYTITLHAGSRTLLLPVRVGRVPVDTTGNLARYQQVSASSENLPTYPACGAFDGDRDSTHWAATTGWNDATKGAFPDWLQVTFDHPRQVGRVDLYTLDSAKYPAAAYGLRDWNVELQAGGAWQTLAQVRGNTAGKVESTFPATTATALRVVTLASNEGPTYSRIVELEAYAA</sequence>
<dbReference type="Gene3D" id="2.60.120.260">
    <property type="entry name" value="Galactose-binding domain-like"/>
    <property type="match status" value="1"/>
</dbReference>
<reference evidence="3 4" key="1">
    <citation type="submission" date="2016-10" db="EMBL/GenBank/DDBJ databases">
        <authorList>
            <person name="de Groot N.N."/>
        </authorList>
    </citation>
    <scope>NUCLEOTIDE SEQUENCE [LARGE SCALE GENOMIC DNA]</scope>
    <source>
        <strain evidence="3 4">CGMCC 4.2022</strain>
    </source>
</reference>
<accession>A0A1H0LKK7</accession>
<organism evidence="3 4">
    <name type="scientific">Actinacidiphila guanduensis</name>
    <dbReference type="NCBI Taxonomy" id="310781"/>
    <lineage>
        <taxon>Bacteria</taxon>
        <taxon>Bacillati</taxon>
        <taxon>Actinomycetota</taxon>
        <taxon>Actinomycetes</taxon>
        <taxon>Kitasatosporales</taxon>
        <taxon>Streptomycetaceae</taxon>
        <taxon>Actinacidiphila</taxon>
    </lineage>
</organism>
<feature type="domain" description="F5/8 type C" evidence="2">
    <location>
        <begin position="153"/>
        <end position="306"/>
    </location>
</feature>
<dbReference type="OrthoDB" id="3815242at2"/>
<keyword evidence="1" id="KW-0732">Signal</keyword>
<evidence type="ECO:0000256" key="1">
    <source>
        <dbReference type="SAM" id="SignalP"/>
    </source>
</evidence>
<evidence type="ECO:0000313" key="4">
    <source>
        <dbReference type="Proteomes" id="UP000199341"/>
    </source>
</evidence>
<evidence type="ECO:0000259" key="2">
    <source>
        <dbReference type="PROSITE" id="PS50022"/>
    </source>
</evidence>
<dbReference type="SUPFAM" id="SSF49785">
    <property type="entry name" value="Galactose-binding domain-like"/>
    <property type="match status" value="1"/>
</dbReference>
<keyword evidence="4" id="KW-1185">Reference proteome</keyword>
<dbReference type="InterPro" id="IPR000421">
    <property type="entry name" value="FA58C"/>
</dbReference>
<evidence type="ECO:0000313" key="3">
    <source>
        <dbReference type="EMBL" id="SDO68694.1"/>
    </source>
</evidence>
<proteinExistence type="predicted"/>